<feature type="compositionally biased region" description="Acidic residues" evidence="1">
    <location>
        <begin position="89"/>
        <end position="101"/>
    </location>
</feature>
<sequence>MAHAVQVAAQIEEEAKKKTSMRFTTTSYGKNERPAIELSKEGMSVHSQPFKHPDGSKPPSSYIIPTKGKEAAEQESDLDGNSFDFGPYEADDLVDDEDAIT</sequence>
<dbReference type="AlphaFoldDB" id="A0AAV1QQ56"/>
<dbReference type="EMBL" id="CAWUPB010000030">
    <property type="protein sequence ID" value="CAK7322844.1"/>
    <property type="molecule type" value="Genomic_DNA"/>
</dbReference>
<evidence type="ECO:0000313" key="3">
    <source>
        <dbReference type="Proteomes" id="UP001314170"/>
    </source>
</evidence>
<evidence type="ECO:0000313" key="2">
    <source>
        <dbReference type="EMBL" id="CAK7322844.1"/>
    </source>
</evidence>
<reference evidence="2 3" key="1">
    <citation type="submission" date="2024-01" db="EMBL/GenBank/DDBJ databases">
        <authorList>
            <person name="Waweru B."/>
        </authorList>
    </citation>
    <scope>NUCLEOTIDE SEQUENCE [LARGE SCALE GENOMIC DNA]</scope>
</reference>
<feature type="compositionally biased region" description="Basic and acidic residues" evidence="1">
    <location>
        <begin position="30"/>
        <end position="40"/>
    </location>
</feature>
<protein>
    <submittedName>
        <fullName evidence="2">Uncharacterized protein</fullName>
    </submittedName>
</protein>
<feature type="compositionally biased region" description="Low complexity" evidence="1">
    <location>
        <begin position="1"/>
        <end position="10"/>
    </location>
</feature>
<evidence type="ECO:0000256" key="1">
    <source>
        <dbReference type="SAM" id="MobiDB-lite"/>
    </source>
</evidence>
<accession>A0AAV1QQ56</accession>
<keyword evidence="3" id="KW-1185">Reference proteome</keyword>
<comment type="caution">
    <text evidence="2">The sequence shown here is derived from an EMBL/GenBank/DDBJ whole genome shotgun (WGS) entry which is preliminary data.</text>
</comment>
<name>A0AAV1QQ56_9ROSI</name>
<proteinExistence type="predicted"/>
<organism evidence="2 3">
    <name type="scientific">Dovyalis caffra</name>
    <dbReference type="NCBI Taxonomy" id="77055"/>
    <lineage>
        <taxon>Eukaryota</taxon>
        <taxon>Viridiplantae</taxon>
        <taxon>Streptophyta</taxon>
        <taxon>Embryophyta</taxon>
        <taxon>Tracheophyta</taxon>
        <taxon>Spermatophyta</taxon>
        <taxon>Magnoliopsida</taxon>
        <taxon>eudicotyledons</taxon>
        <taxon>Gunneridae</taxon>
        <taxon>Pentapetalae</taxon>
        <taxon>rosids</taxon>
        <taxon>fabids</taxon>
        <taxon>Malpighiales</taxon>
        <taxon>Salicaceae</taxon>
        <taxon>Flacourtieae</taxon>
        <taxon>Dovyalis</taxon>
    </lineage>
</organism>
<gene>
    <name evidence="2" type="ORF">DCAF_LOCUS455</name>
</gene>
<feature type="region of interest" description="Disordered" evidence="1">
    <location>
        <begin position="1"/>
        <end position="101"/>
    </location>
</feature>
<dbReference type="Proteomes" id="UP001314170">
    <property type="component" value="Unassembled WGS sequence"/>
</dbReference>